<geneLocation type="plasmid" evidence="2">
    <name>pTSY</name>
</geneLocation>
<dbReference type="AlphaFoldDB" id="W4M095"/>
<protein>
    <submittedName>
        <fullName evidence="2">Uncharacterized protein</fullName>
    </submittedName>
</protein>
<evidence type="ECO:0000313" key="2">
    <source>
        <dbReference type="EMBL" id="ETX03595.1"/>
    </source>
</evidence>
<name>W4M095_ENTF1</name>
<evidence type="ECO:0000313" key="3">
    <source>
        <dbReference type="Proteomes" id="UP000019141"/>
    </source>
</evidence>
<dbReference type="EMBL" id="AZHW01000025">
    <property type="protein sequence ID" value="ETX03595.1"/>
    <property type="molecule type" value="Genomic_DNA"/>
</dbReference>
<accession>W4M095</accession>
<feature type="region of interest" description="Disordered" evidence="1">
    <location>
        <begin position="36"/>
        <end position="55"/>
    </location>
</feature>
<evidence type="ECO:0000256" key="1">
    <source>
        <dbReference type="SAM" id="MobiDB-lite"/>
    </source>
</evidence>
<keyword evidence="2" id="KW-0614">Plasmid</keyword>
<gene>
    <name evidence="2" type="ORF">ETSY1_46855</name>
</gene>
<proteinExistence type="predicted"/>
<organism evidence="2 3">
    <name type="scientific">Entotheonella factor</name>
    <dbReference type="NCBI Taxonomy" id="1429438"/>
    <lineage>
        <taxon>Bacteria</taxon>
        <taxon>Pseudomonadati</taxon>
        <taxon>Nitrospinota/Tectimicrobiota group</taxon>
        <taxon>Candidatus Tectimicrobiota</taxon>
        <taxon>Candidatus Entotheonellia</taxon>
        <taxon>Candidatus Entotheonellales</taxon>
        <taxon>Candidatus Entotheonellaceae</taxon>
        <taxon>Candidatus Entotheonella</taxon>
    </lineage>
</organism>
<sequence length="74" mass="7954">MKGKPMAAMSPQDLLREGGPAQGRKRLAAAEAVAALQRGPGPGRPGSGRQTSQSWDIRGNKWYLSAIKWHSNGR</sequence>
<reference evidence="2 3" key="1">
    <citation type="journal article" date="2014" name="Nature">
        <title>An environmental bacterial taxon with a large and distinct metabolic repertoire.</title>
        <authorList>
            <person name="Wilson M.C."/>
            <person name="Mori T."/>
            <person name="Ruckert C."/>
            <person name="Uria A.R."/>
            <person name="Helf M.J."/>
            <person name="Takada K."/>
            <person name="Gernert C."/>
            <person name="Steffens U.A."/>
            <person name="Heycke N."/>
            <person name="Schmitt S."/>
            <person name="Rinke C."/>
            <person name="Helfrich E.J."/>
            <person name="Brachmann A.O."/>
            <person name="Gurgui C."/>
            <person name="Wakimoto T."/>
            <person name="Kracht M."/>
            <person name="Crusemann M."/>
            <person name="Hentschel U."/>
            <person name="Abe I."/>
            <person name="Matsunaga S."/>
            <person name="Kalinowski J."/>
            <person name="Takeyama H."/>
            <person name="Piel J."/>
        </authorList>
    </citation>
    <scope>NUCLEOTIDE SEQUENCE [LARGE SCALE GENOMIC DNA]</scope>
    <source>
        <strain evidence="3">TSY1</strain>
        <plasmid evidence="2">pTSY</plasmid>
    </source>
</reference>
<comment type="caution">
    <text evidence="2">The sequence shown here is derived from an EMBL/GenBank/DDBJ whole genome shotgun (WGS) entry which is preliminary data.</text>
</comment>
<keyword evidence="3" id="KW-1185">Reference proteome</keyword>
<feature type="region of interest" description="Disordered" evidence="1">
    <location>
        <begin position="1"/>
        <end position="30"/>
    </location>
</feature>
<dbReference type="HOGENOM" id="CLU_2680831_0_0_7"/>
<dbReference type="Proteomes" id="UP000019141">
    <property type="component" value="Unassembled WGS sequence"/>
</dbReference>